<dbReference type="Proteomes" id="UP000616769">
    <property type="component" value="Unassembled WGS sequence"/>
</dbReference>
<proteinExistence type="predicted"/>
<dbReference type="VEuPathDB" id="VectorBase:SSCA000835"/>
<protein>
    <submittedName>
        <fullName evidence="1">Uncharacterized protein</fullName>
    </submittedName>
</protein>
<sequence>MEQMHEKFSKKYPNVTIGQLQRIVSVYAHYFAPNFLHISRDGVAINFLGFLTNLVKVIVKAFVAKNFGETSFKNRHERATSKSLRPRSEQIDSDHIFLRGQQICDNFSSKH</sequence>
<evidence type="ECO:0000313" key="2">
    <source>
        <dbReference type="Proteomes" id="UP000616769"/>
    </source>
</evidence>
<evidence type="ECO:0000313" key="1">
    <source>
        <dbReference type="EMBL" id="KPM08635.1"/>
    </source>
</evidence>
<reference evidence="1 2" key="1">
    <citation type="journal article" date="2015" name="Parasit. Vectors">
        <title>Draft genome of the scabies mite.</title>
        <authorList>
            <person name="Rider S.D.Jr."/>
            <person name="Morgan M.S."/>
            <person name="Arlian L.G."/>
        </authorList>
    </citation>
    <scope>NUCLEOTIDE SEQUENCE [LARGE SCALE GENOMIC DNA]</scope>
    <source>
        <strain evidence="1">Arlian Lab</strain>
    </source>
</reference>
<accession>A0A132ADJ2</accession>
<name>A0A132ADJ2_SARSC</name>
<gene>
    <name evidence="1" type="ORF">QR98_0071570</name>
</gene>
<dbReference type="EMBL" id="JXLN01012565">
    <property type="protein sequence ID" value="KPM08635.1"/>
    <property type="molecule type" value="Genomic_DNA"/>
</dbReference>
<dbReference type="AlphaFoldDB" id="A0A132ADJ2"/>
<comment type="caution">
    <text evidence="1">The sequence shown here is derived from an EMBL/GenBank/DDBJ whole genome shotgun (WGS) entry which is preliminary data.</text>
</comment>
<organism evidence="1 2">
    <name type="scientific">Sarcoptes scabiei</name>
    <name type="common">Itch mite</name>
    <name type="synonym">Acarus scabiei</name>
    <dbReference type="NCBI Taxonomy" id="52283"/>
    <lineage>
        <taxon>Eukaryota</taxon>
        <taxon>Metazoa</taxon>
        <taxon>Ecdysozoa</taxon>
        <taxon>Arthropoda</taxon>
        <taxon>Chelicerata</taxon>
        <taxon>Arachnida</taxon>
        <taxon>Acari</taxon>
        <taxon>Acariformes</taxon>
        <taxon>Sarcoptiformes</taxon>
        <taxon>Astigmata</taxon>
        <taxon>Psoroptidia</taxon>
        <taxon>Sarcoptoidea</taxon>
        <taxon>Sarcoptidae</taxon>
        <taxon>Sarcoptinae</taxon>
        <taxon>Sarcoptes</taxon>
    </lineage>
</organism>
<dbReference type="OrthoDB" id="6490225at2759"/>